<feature type="compositionally biased region" description="Polar residues" evidence="1">
    <location>
        <begin position="27"/>
        <end position="44"/>
    </location>
</feature>
<keyword evidence="3" id="KW-1185">Reference proteome</keyword>
<feature type="compositionally biased region" description="Basic and acidic residues" evidence="1">
    <location>
        <begin position="62"/>
        <end position="80"/>
    </location>
</feature>
<evidence type="ECO:0000313" key="3">
    <source>
        <dbReference type="Proteomes" id="UP001341840"/>
    </source>
</evidence>
<comment type="caution">
    <text evidence="2">The sequence shown here is derived from an EMBL/GenBank/DDBJ whole genome shotgun (WGS) entry which is preliminary data.</text>
</comment>
<evidence type="ECO:0000256" key="1">
    <source>
        <dbReference type="SAM" id="MobiDB-lite"/>
    </source>
</evidence>
<feature type="region of interest" description="Disordered" evidence="1">
    <location>
        <begin position="118"/>
        <end position="138"/>
    </location>
</feature>
<dbReference type="Proteomes" id="UP001341840">
    <property type="component" value="Unassembled WGS sequence"/>
</dbReference>
<organism evidence="2 3">
    <name type="scientific">Stylosanthes scabra</name>
    <dbReference type="NCBI Taxonomy" id="79078"/>
    <lineage>
        <taxon>Eukaryota</taxon>
        <taxon>Viridiplantae</taxon>
        <taxon>Streptophyta</taxon>
        <taxon>Embryophyta</taxon>
        <taxon>Tracheophyta</taxon>
        <taxon>Spermatophyta</taxon>
        <taxon>Magnoliopsida</taxon>
        <taxon>eudicotyledons</taxon>
        <taxon>Gunneridae</taxon>
        <taxon>Pentapetalae</taxon>
        <taxon>rosids</taxon>
        <taxon>fabids</taxon>
        <taxon>Fabales</taxon>
        <taxon>Fabaceae</taxon>
        <taxon>Papilionoideae</taxon>
        <taxon>50 kb inversion clade</taxon>
        <taxon>dalbergioids sensu lato</taxon>
        <taxon>Dalbergieae</taxon>
        <taxon>Pterocarpus clade</taxon>
        <taxon>Stylosanthes</taxon>
    </lineage>
</organism>
<feature type="region of interest" description="Disordered" evidence="1">
    <location>
        <begin position="27"/>
        <end position="47"/>
    </location>
</feature>
<gene>
    <name evidence="2" type="ORF">PIB30_037881</name>
</gene>
<accession>A0ABU6YCH9</accession>
<proteinExistence type="predicted"/>
<feature type="region of interest" description="Disordered" evidence="1">
    <location>
        <begin position="62"/>
        <end position="93"/>
    </location>
</feature>
<evidence type="ECO:0000313" key="2">
    <source>
        <dbReference type="EMBL" id="MED6207669.1"/>
    </source>
</evidence>
<sequence length="138" mass="15307">MTSAISSLAKILEIQSSPSARFLTQESMTSTLNTKSTPGSSPNILNGDMNVNVKKLIHVNEDTDEHQIKKQSNNDHENSESKAIMQKVENRRNETIHYKGRHYKEQGSENEPDVLGTMVGSKTGNVRGTVAGERRQVL</sequence>
<name>A0ABU6YCH9_9FABA</name>
<protein>
    <submittedName>
        <fullName evidence="2">Uncharacterized protein</fullName>
    </submittedName>
</protein>
<dbReference type="EMBL" id="JASCZI010241848">
    <property type="protein sequence ID" value="MED6207669.1"/>
    <property type="molecule type" value="Genomic_DNA"/>
</dbReference>
<reference evidence="2 3" key="1">
    <citation type="journal article" date="2023" name="Plants (Basel)">
        <title>Bridging the Gap: Combining Genomics and Transcriptomics Approaches to Understand Stylosanthes scabra, an Orphan Legume from the Brazilian Caatinga.</title>
        <authorList>
            <person name="Ferreira-Neto J.R.C."/>
            <person name="da Silva M.D."/>
            <person name="Binneck E."/>
            <person name="de Melo N.F."/>
            <person name="da Silva R.H."/>
            <person name="de Melo A.L.T.M."/>
            <person name="Pandolfi V."/>
            <person name="Bustamante F.O."/>
            <person name="Brasileiro-Vidal A.C."/>
            <person name="Benko-Iseppon A.M."/>
        </authorList>
    </citation>
    <scope>NUCLEOTIDE SEQUENCE [LARGE SCALE GENOMIC DNA]</scope>
    <source>
        <tissue evidence="2">Leaves</tissue>
    </source>
</reference>